<sequence length="486" mass="56167">MMNQLEKFNIDEAASEGISSEEIVLFLSQNTNGFIFQKVIERAHHYSDLAIYYLEASYICEKISALGQTKSFKVDWKSGYHPVAQFIIVPQQLEELNKLIADLCYHLSGDYEDDDEQMLWLDRIEEYRELIGKIKLKFPELADDYFANLINGAYGEYESNYDDPEEFVQNLSKQDPEHIFGFWKCMHSDTIQQEFYVSSESWIIPPQSSLSEILSKYSSFHDVSLTLGNMFSLNGGYYVITGDYVLEISFPALAKAFQCISKVFNEERTFYDQHNWLYNFNIINEVSLSDFAGFVLFTLNGYQIILWDQPRLNFHDINILNRNAAAVFHTTSNLIGLIESVTCDWSKINDELFEELCYDLVYYDPKFDRKTIRKMGKSRSRDGGRDIVVYTASRLGNAPKKFIFQCKFIKNGSSLSASKVLDVSDTIDQYDADGYGVFTTGVIDATLFDKVDAIAKRRNLDVVFNSKYEIERDLASFPQLKNRYFT</sequence>
<dbReference type="Proteomes" id="UP001485301">
    <property type="component" value="Chromosome"/>
</dbReference>
<accession>A0ACD5C575</accession>
<evidence type="ECO:0000313" key="1">
    <source>
        <dbReference type="EMBL" id="WZN56966.1"/>
    </source>
</evidence>
<proteinExistence type="predicted"/>
<evidence type="ECO:0000313" key="2">
    <source>
        <dbReference type="Proteomes" id="UP001485301"/>
    </source>
</evidence>
<organism evidence="1 2">
    <name type="scientific">Sphingobacterium thalpophilum</name>
    <dbReference type="NCBI Taxonomy" id="259"/>
    <lineage>
        <taxon>Bacteria</taxon>
        <taxon>Pseudomonadati</taxon>
        <taxon>Bacteroidota</taxon>
        <taxon>Sphingobacteriia</taxon>
        <taxon>Sphingobacteriales</taxon>
        <taxon>Sphingobacteriaceae</taxon>
        <taxon>Sphingobacterium</taxon>
    </lineage>
</organism>
<protein>
    <submittedName>
        <fullName evidence="1">Uncharacterized protein</fullName>
    </submittedName>
</protein>
<dbReference type="EMBL" id="CP151087">
    <property type="protein sequence ID" value="WZN56966.1"/>
    <property type="molecule type" value="Genomic_DNA"/>
</dbReference>
<keyword evidence="2" id="KW-1185">Reference proteome</keyword>
<reference evidence="1" key="1">
    <citation type="submission" date="2024-04" db="EMBL/GenBank/DDBJ databases">
        <title>Complete genome sequence of Sphingobacterium thalpophiium BAA-1094.</title>
        <authorList>
            <person name="Adaikpoh B.I."/>
        </authorList>
    </citation>
    <scope>NUCLEOTIDE SEQUENCE</scope>
    <source>
        <strain evidence="1">BAA-1094</strain>
    </source>
</reference>
<name>A0ACD5C575_9SPHI</name>
<gene>
    <name evidence="1" type="ORF">AACH28_05365</name>
</gene>